<dbReference type="GO" id="GO:0046854">
    <property type="term" value="P:phosphatidylinositol phosphate biosynthetic process"/>
    <property type="evidence" value="ECO:0007669"/>
    <property type="project" value="TreeGrafter"/>
</dbReference>
<keyword evidence="2" id="KW-1133">Transmembrane helix</keyword>
<dbReference type="GO" id="GO:0005524">
    <property type="term" value="F:ATP binding"/>
    <property type="evidence" value="ECO:0007669"/>
    <property type="project" value="UniProtKB-UniRule"/>
</dbReference>
<dbReference type="GO" id="GO:0005886">
    <property type="term" value="C:plasma membrane"/>
    <property type="evidence" value="ECO:0007669"/>
    <property type="project" value="TreeGrafter"/>
</dbReference>
<evidence type="ECO:0000256" key="2">
    <source>
        <dbReference type="SAM" id="Phobius"/>
    </source>
</evidence>
<accession>A0A1R2BYT1</accession>
<dbReference type="AlphaFoldDB" id="A0A1R2BYT1"/>
<gene>
    <name evidence="4" type="ORF">SteCoe_17486</name>
</gene>
<feature type="transmembrane region" description="Helical" evidence="2">
    <location>
        <begin position="155"/>
        <end position="174"/>
    </location>
</feature>
<dbReference type="PROSITE" id="PS51455">
    <property type="entry name" value="PIPK"/>
    <property type="match status" value="1"/>
</dbReference>
<feature type="transmembrane region" description="Helical" evidence="2">
    <location>
        <begin position="186"/>
        <end position="209"/>
    </location>
</feature>
<reference evidence="4 5" key="1">
    <citation type="submission" date="2016-11" db="EMBL/GenBank/DDBJ databases">
        <title>The macronuclear genome of Stentor coeruleus: a giant cell with tiny introns.</title>
        <authorList>
            <person name="Slabodnick M."/>
            <person name="Ruby J.G."/>
            <person name="Reiff S.B."/>
            <person name="Swart E.C."/>
            <person name="Gosai S."/>
            <person name="Prabakaran S."/>
            <person name="Witkowska E."/>
            <person name="Larue G.E."/>
            <person name="Fisher S."/>
            <person name="Freeman R.M."/>
            <person name="Gunawardena J."/>
            <person name="Chu W."/>
            <person name="Stover N.A."/>
            <person name="Gregory B.D."/>
            <person name="Nowacki M."/>
            <person name="Derisi J."/>
            <person name="Roy S.W."/>
            <person name="Marshall W.F."/>
            <person name="Sood P."/>
        </authorList>
    </citation>
    <scope>NUCLEOTIDE SEQUENCE [LARGE SCALE GENOMIC DNA]</scope>
    <source>
        <strain evidence="4">WM001</strain>
    </source>
</reference>
<organism evidence="4 5">
    <name type="scientific">Stentor coeruleus</name>
    <dbReference type="NCBI Taxonomy" id="5963"/>
    <lineage>
        <taxon>Eukaryota</taxon>
        <taxon>Sar</taxon>
        <taxon>Alveolata</taxon>
        <taxon>Ciliophora</taxon>
        <taxon>Postciliodesmatophora</taxon>
        <taxon>Heterotrichea</taxon>
        <taxon>Heterotrichida</taxon>
        <taxon>Stentoridae</taxon>
        <taxon>Stentor</taxon>
    </lineage>
</organism>
<dbReference type="Gene3D" id="3.30.800.10">
    <property type="entry name" value="Phosphatidylinositol Phosphate Kinase II Beta"/>
    <property type="match status" value="1"/>
</dbReference>
<keyword evidence="1" id="KW-0808">Transferase</keyword>
<dbReference type="GO" id="GO:0016308">
    <property type="term" value="F:1-phosphatidylinositol-4-phosphate 5-kinase activity"/>
    <property type="evidence" value="ECO:0007669"/>
    <property type="project" value="TreeGrafter"/>
</dbReference>
<proteinExistence type="predicted"/>
<sequence>MDLVTILLLIIRSLAIIFMGIIVSIFISLRNKLLKHPNQIFFAALVCETFATGFEMIQVILRIVYGQESNLANIIDFVSDFAYIYMYHYIVVLYFEILVKITKSISQSYSIRVKLYHFFVFVISGVLTITIIISANFGKDNYEVDHTSCYGSQIVSYYLIVTSIFMFICAYIFFKKRVLLKSSQIVNLIIMSFLIIISIYFSAIIVVFRAFNFNRDTVRKIYILSLFFIGLSGIIQFVVFISDRKFRQAIKKHFKVKILMQESEFIESFRHFDSEHLSDSMIDPLHYRMSSQGASLSEFFENITKNSLISVFVMISLLFLDEKHKSFKSSKRSFSHLVINNFYREIGIEFVKKISFDRLRIKEYCPAIFRELQLLCNCSSIKTSLFDPSNYEKLVNLVSVEGGRSGAFIYLTTDSKFVIKTISKCESKILLSKLLPYYIKRLTNCPQSRLTRIYGVYKIYPMKQRVIIMENILYKKNESWIFDLKGSRLSRKVKGVADPLNPPKSIVLKDINFEEYCYEINLQEQIKKNIVKVLKDDFLILKNLKIMDYSVLLAICNEKDQELNRFSIEDSCGQVLSIGIIDFFQEYNLKKVGEKAVKSMLNKTKDISTVSPEEYYKRICDYIDNIFR</sequence>
<dbReference type="SUPFAM" id="SSF56104">
    <property type="entry name" value="SAICAR synthase-like"/>
    <property type="match status" value="1"/>
</dbReference>
<name>A0A1R2BYT1_9CILI</name>
<dbReference type="InterPro" id="IPR023610">
    <property type="entry name" value="PInositol-4/5-P-5/4-kinase"/>
</dbReference>
<dbReference type="PANTHER" id="PTHR23086:SF8">
    <property type="entry name" value="PHOSPHATIDYLINOSITOL 5-PHOSPHATE 4-KINASE, ISOFORM A"/>
    <property type="match status" value="1"/>
</dbReference>
<feature type="transmembrane region" description="Helical" evidence="2">
    <location>
        <begin position="41"/>
        <end position="61"/>
    </location>
</feature>
<feature type="transmembrane region" description="Helical" evidence="2">
    <location>
        <begin position="221"/>
        <end position="242"/>
    </location>
</feature>
<dbReference type="InterPro" id="IPR027484">
    <property type="entry name" value="PInositol-4-P-5-kinase_N"/>
</dbReference>
<keyword evidence="1" id="KW-0418">Kinase</keyword>
<evidence type="ECO:0000313" key="4">
    <source>
        <dbReference type="EMBL" id="OMJ81948.1"/>
    </source>
</evidence>
<keyword evidence="1" id="KW-0067">ATP-binding</keyword>
<dbReference type="EMBL" id="MPUH01000360">
    <property type="protein sequence ID" value="OMJ81948.1"/>
    <property type="molecule type" value="Genomic_DNA"/>
</dbReference>
<keyword evidence="2" id="KW-0812">Transmembrane</keyword>
<feature type="transmembrane region" description="Helical" evidence="2">
    <location>
        <begin position="113"/>
        <end position="135"/>
    </location>
</feature>
<feature type="domain" description="PIPK" evidence="3">
    <location>
        <begin position="299"/>
        <end position="627"/>
    </location>
</feature>
<feature type="transmembrane region" description="Helical" evidence="2">
    <location>
        <begin position="81"/>
        <end position="101"/>
    </location>
</feature>
<keyword evidence="1" id="KW-0547">Nucleotide-binding</keyword>
<dbReference type="Gene3D" id="3.30.810.10">
    <property type="entry name" value="2-Layer Sandwich"/>
    <property type="match status" value="1"/>
</dbReference>
<dbReference type="InterPro" id="IPR002498">
    <property type="entry name" value="PInositol-4-P-4/5-kinase_core"/>
</dbReference>
<comment type="caution">
    <text evidence="4">The sequence shown here is derived from an EMBL/GenBank/DDBJ whole genome shotgun (WGS) entry which is preliminary data.</text>
</comment>
<evidence type="ECO:0000256" key="1">
    <source>
        <dbReference type="PROSITE-ProRule" id="PRU00781"/>
    </source>
</evidence>
<protein>
    <recommendedName>
        <fullName evidence="3">PIPK domain-containing protein</fullName>
    </recommendedName>
</protein>
<dbReference type="PANTHER" id="PTHR23086">
    <property type="entry name" value="PHOSPHATIDYLINOSITOL-4-PHOSPHATE 5-KINASE"/>
    <property type="match status" value="1"/>
</dbReference>
<keyword evidence="5" id="KW-1185">Reference proteome</keyword>
<dbReference type="OrthoDB" id="2129491at2759"/>
<dbReference type="Pfam" id="PF01504">
    <property type="entry name" value="PIP5K"/>
    <property type="match status" value="2"/>
</dbReference>
<evidence type="ECO:0000259" key="3">
    <source>
        <dbReference type="PROSITE" id="PS51455"/>
    </source>
</evidence>
<dbReference type="CDD" id="cd00139">
    <property type="entry name" value="PIPKc"/>
    <property type="match status" value="1"/>
</dbReference>
<evidence type="ECO:0000313" key="5">
    <source>
        <dbReference type="Proteomes" id="UP000187209"/>
    </source>
</evidence>
<keyword evidence="2" id="KW-0472">Membrane</keyword>
<dbReference type="SMART" id="SM00330">
    <property type="entry name" value="PIPKc"/>
    <property type="match status" value="1"/>
</dbReference>
<dbReference type="Proteomes" id="UP000187209">
    <property type="component" value="Unassembled WGS sequence"/>
</dbReference>
<dbReference type="InterPro" id="IPR027483">
    <property type="entry name" value="PInositol-4-P-4/5-kinase_C_sf"/>
</dbReference>
<feature type="transmembrane region" description="Helical" evidence="2">
    <location>
        <begin position="6"/>
        <end position="29"/>
    </location>
</feature>